<proteinExistence type="inferred from homology"/>
<feature type="transmembrane region" description="Helical" evidence="9">
    <location>
        <begin position="15"/>
        <end position="36"/>
    </location>
</feature>
<evidence type="ECO:0000256" key="7">
    <source>
        <dbReference type="ARBA" id="ARBA00023136"/>
    </source>
</evidence>
<evidence type="ECO:0000256" key="8">
    <source>
        <dbReference type="ARBA" id="ARBA00038436"/>
    </source>
</evidence>
<reference evidence="11 12" key="1">
    <citation type="submission" date="2024-09" db="EMBL/GenBank/DDBJ databases">
        <authorList>
            <person name="Sun Q."/>
            <person name="Mori K."/>
        </authorList>
    </citation>
    <scope>NUCLEOTIDE SEQUENCE [LARGE SCALE GENOMIC DNA]</scope>
    <source>
        <strain evidence="11 12">NCAIM B.02301</strain>
    </source>
</reference>
<keyword evidence="4" id="KW-0997">Cell inner membrane</keyword>
<evidence type="ECO:0000256" key="3">
    <source>
        <dbReference type="ARBA" id="ARBA00022475"/>
    </source>
</evidence>
<dbReference type="PANTHER" id="PTHR35011">
    <property type="entry name" value="2,3-DIKETO-L-GULONATE TRAP TRANSPORTER SMALL PERMEASE PROTEIN YIAM"/>
    <property type="match status" value="1"/>
</dbReference>
<dbReference type="Proteomes" id="UP001589833">
    <property type="component" value="Unassembled WGS sequence"/>
</dbReference>
<feature type="domain" description="Tripartite ATP-independent periplasmic transporters DctQ component" evidence="10">
    <location>
        <begin position="27"/>
        <end position="153"/>
    </location>
</feature>
<keyword evidence="7 9" id="KW-0472">Membrane</keyword>
<keyword evidence="6 9" id="KW-1133">Transmembrane helix</keyword>
<dbReference type="Pfam" id="PF04290">
    <property type="entry name" value="DctQ"/>
    <property type="match status" value="1"/>
</dbReference>
<evidence type="ECO:0000256" key="5">
    <source>
        <dbReference type="ARBA" id="ARBA00022692"/>
    </source>
</evidence>
<keyword evidence="12" id="KW-1185">Reference proteome</keyword>
<dbReference type="RefSeq" id="WP_273846036.1">
    <property type="nucleotide sequence ID" value="NZ_JAQQWT010000016.1"/>
</dbReference>
<sequence length="169" mass="19444">MFGVLKRVALGFDRLFEMFALTSLTLMTIIVTVQVFTRTFGNFVFFWSEELTLLLLIWTAFLGIAIGFREVLHLSMDSVTRRLPQMTQRSLSKIITISVFIFGLLLVIYGWEYSELMHSNTLSATGWPRSVMYVVVPISGAMICVYSFLQIIGIDTRRHKDLEQEEEVD</sequence>
<organism evidence="11 12">
    <name type="scientific">Halalkalibacter alkalisediminis</name>
    <dbReference type="NCBI Taxonomy" id="935616"/>
    <lineage>
        <taxon>Bacteria</taxon>
        <taxon>Bacillati</taxon>
        <taxon>Bacillota</taxon>
        <taxon>Bacilli</taxon>
        <taxon>Bacillales</taxon>
        <taxon>Bacillaceae</taxon>
        <taxon>Halalkalibacter</taxon>
    </lineage>
</organism>
<dbReference type="EMBL" id="JBHLTR010000011">
    <property type="protein sequence ID" value="MFC0559104.1"/>
    <property type="molecule type" value="Genomic_DNA"/>
</dbReference>
<evidence type="ECO:0000256" key="2">
    <source>
        <dbReference type="ARBA" id="ARBA00022448"/>
    </source>
</evidence>
<keyword evidence="3" id="KW-1003">Cell membrane</keyword>
<comment type="caution">
    <text evidence="11">The sequence shown here is derived from an EMBL/GenBank/DDBJ whole genome shotgun (WGS) entry which is preliminary data.</text>
</comment>
<comment type="subcellular location">
    <subcellularLocation>
        <location evidence="1">Cell inner membrane</location>
        <topology evidence="1">Multi-pass membrane protein</topology>
    </subcellularLocation>
</comment>
<evidence type="ECO:0000313" key="12">
    <source>
        <dbReference type="Proteomes" id="UP001589833"/>
    </source>
</evidence>
<dbReference type="InterPro" id="IPR007387">
    <property type="entry name" value="TRAP_DctQ"/>
</dbReference>
<feature type="transmembrane region" description="Helical" evidence="9">
    <location>
        <begin position="131"/>
        <end position="152"/>
    </location>
</feature>
<name>A0ABV6NEK2_9BACI</name>
<dbReference type="PANTHER" id="PTHR35011:SF2">
    <property type="entry name" value="2,3-DIKETO-L-GULONATE TRAP TRANSPORTER SMALL PERMEASE PROTEIN YIAM"/>
    <property type="match status" value="1"/>
</dbReference>
<feature type="transmembrane region" description="Helical" evidence="9">
    <location>
        <begin position="93"/>
        <end position="111"/>
    </location>
</feature>
<accession>A0ABV6NEK2</accession>
<dbReference type="InterPro" id="IPR055348">
    <property type="entry name" value="DctQ"/>
</dbReference>
<evidence type="ECO:0000256" key="9">
    <source>
        <dbReference type="SAM" id="Phobius"/>
    </source>
</evidence>
<keyword evidence="5 9" id="KW-0812">Transmembrane</keyword>
<evidence type="ECO:0000259" key="10">
    <source>
        <dbReference type="Pfam" id="PF04290"/>
    </source>
</evidence>
<gene>
    <name evidence="11" type="ORF">ACFFH4_08570</name>
</gene>
<protein>
    <submittedName>
        <fullName evidence="11">TRAP transporter small permease</fullName>
    </submittedName>
</protein>
<evidence type="ECO:0000256" key="6">
    <source>
        <dbReference type="ARBA" id="ARBA00022989"/>
    </source>
</evidence>
<keyword evidence="2" id="KW-0813">Transport</keyword>
<comment type="similarity">
    <text evidence="8">Belongs to the TRAP transporter small permease family.</text>
</comment>
<feature type="transmembrane region" description="Helical" evidence="9">
    <location>
        <begin position="51"/>
        <end position="72"/>
    </location>
</feature>
<evidence type="ECO:0000313" key="11">
    <source>
        <dbReference type="EMBL" id="MFC0559104.1"/>
    </source>
</evidence>
<evidence type="ECO:0000256" key="4">
    <source>
        <dbReference type="ARBA" id="ARBA00022519"/>
    </source>
</evidence>
<evidence type="ECO:0000256" key="1">
    <source>
        <dbReference type="ARBA" id="ARBA00004429"/>
    </source>
</evidence>